<dbReference type="AlphaFoldDB" id="A0A1Q9EVY0"/>
<dbReference type="OMA" id="NEMSAVC"/>
<evidence type="ECO:0000313" key="11">
    <source>
        <dbReference type="EMBL" id="OLQ11580.1"/>
    </source>
</evidence>
<dbReference type="GO" id="GO:0006629">
    <property type="term" value="P:lipid metabolic process"/>
    <property type="evidence" value="ECO:0007669"/>
    <property type="project" value="TreeGrafter"/>
</dbReference>
<evidence type="ECO:0000256" key="5">
    <source>
        <dbReference type="ARBA" id="ARBA00022692"/>
    </source>
</evidence>
<comment type="similarity">
    <text evidence="4">Belongs to the TMEM43 family.</text>
</comment>
<dbReference type="PANTHER" id="PTHR13416:SF2">
    <property type="entry name" value="TRANSMEMBRANE PROTEIN 43"/>
    <property type="match status" value="1"/>
</dbReference>
<evidence type="ECO:0000256" key="9">
    <source>
        <dbReference type="ARBA" id="ARBA00023242"/>
    </source>
</evidence>
<gene>
    <name evidence="11" type="ORF">AK812_SmicGene4617</name>
</gene>
<dbReference type="Proteomes" id="UP000186817">
    <property type="component" value="Unassembled WGS sequence"/>
</dbReference>
<evidence type="ECO:0000256" key="1">
    <source>
        <dbReference type="ARBA" id="ARBA00004127"/>
    </source>
</evidence>
<dbReference type="GO" id="GO:0005789">
    <property type="term" value="C:endoplasmic reticulum membrane"/>
    <property type="evidence" value="ECO:0007669"/>
    <property type="project" value="UniProtKB-SubCell"/>
</dbReference>
<feature type="transmembrane region" description="Helical" evidence="10">
    <location>
        <begin position="460"/>
        <end position="488"/>
    </location>
</feature>
<reference evidence="11 12" key="1">
    <citation type="submission" date="2016-02" db="EMBL/GenBank/DDBJ databases">
        <title>Genome analysis of coral dinoflagellate symbionts highlights evolutionary adaptations to a symbiotic lifestyle.</title>
        <authorList>
            <person name="Aranda M."/>
            <person name="Li Y."/>
            <person name="Liew Y.J."/>
            <person name="Baumgarten S."/>
            <person name="Simakov O."/>
            <person name="Wilson M."/>
            <person name="Piel J."/>
            <person name="Ashoor H."/>
            <person name="Bougouffa S."/>
            <person name="Bajic V.B."/>
            <person name="Ryu T."/>
            <person name="Ravasi T."/>
            <person name="Bayer T."/>
            <person name="Micklem G."/>
            <person name="Kim H."/>
            <person name="Bhak J."/>
            <person name="Lajeunesse T.C."/>
            <person name="Voolstra C.R."/>
        </authorList>
    </citation>
    <scope>NUCLEOTIDE SEQUENCE [LARGE SCALE GENOMIC DNA]</scope>
    <source>
        <strain evidence="11 12">CCMP2467</strain>
    </source>
</reference>
<proteinExistence type="inferred from homology"/>
<evidence type="ECO:0000256" key="6">
    <source>
        <dbReference type="ARBA" id="ARBA00022824"/>
    </source>
</evidence>
<dbReference type="PANTHER" id="PTHR13416">
    <property type="match status" value="1"/>
</dbReference>
<sequence>MEPGPEEDFSWLPGPDFNLNQPQFPNYRKSHIDWGAAMAGRVDGSTYQEARVVHDGGDSVLGKLCGSLCCSLLGLAMYFGALISLVHNETSTVCVQRALQAARGNRQVDCDGDVAGDEGKLIYLSCPLAAESLPRHSPRDFGAAWLQGAFDEEAVKMRQEVTMLQCVEEKRSERQKQGDKTVQVDSWTYSMEWKKEPVNSDLFKAWTNGGAKEALSQGCGRSFQRNPKSWGGLTSKSVQAPSLMVGKFDLTRHLGKLSASTPVQLTAGRYQGPVHGPERRVAKDGSAYTWSDFLEYYGDRAEREWRQAEKVASDDIAIEGNTARTCSGVEEIGCMRISYFKSSATEASHIGELRSARGRKLATRPWMAPPSWLCSGGSYNEVDLFAEGLLSDQELISDAESENMSSTWLLRAVGICLCIGGVVMFLNPLQTLANLVDQFFSWFRSIPVLGWLLDTLGDAVALAVGCAIFGVSVGIGLPSALIVMSISWCAVRPLLGIPMLLALCMALKSLFRMAEKGKGKRKVA</sequence>
<dbReference type="OrthoDB" id="410725at2759"/>
<dbReference type="GO" id="GO:0005637">
    <property type="term" value="C:nuclear inner membrane"/>
    <property type="evidence" value="ECO:0007669"/>
    <property type="project" value="TreeGrafter"/>
</dbReference>
<evidence type="ECO:0000256" key="4">
    <source>
        <dbReference type="ARBA" id="ARBA00006627"/>
    </source>
</evidence>
<comment type="subcellular location">
    <subcellularLocation>
        <location evidence="1">Endomembrane system</location>
        <topology evidence="1">Multi-pass membrane protein</topology>
    </subcellularLocation>
    <subcellularLocation>
        <location evidence="3">Endoplasmic reticulum membrane</location>
    </subcellularLocation>
    <subcellularLocation>
        <location evidence="2">Nucleus envelope</location>
    </subcellularLocation>
</comment>
<dbReference type="Pfam" id="PF07787">
    <property type="entry name" value="TMEM43"/>
    <property type="match status" value="1"/>
</dbReference>
<protein>
    <submittedName>
        <fullName evidence="11">Uncharacterized protein</fullName>
    </submittedName>
</protein>
<feature type="transmembrane region" description="Helical" evidence="10">
    <location>
        <begin position="494"/>
        <end position="511"/>
    </location>
</feature>
<evidence type="ECO:0000256" key="10">
    <source>
        <dbReference type="SAM" id="Phobius"/>
    </source>
</evidence>
<evidence type="ECO:0000256" key="8">
    <source>
        <dbReference type="ARBA" id="ARBA00023136"/>
    </source>
</evidence>
<dbReference type="EMBL" id="LSRX01000057">
    <property type="protein sequence ID" value="OLQ11580.1"/>
    <property type="molecule type" value="Genomic_DNA"/>
</dbReference>
<keyword evidence="7 10" id="KW-1133">Transmembrane helix</keyword>
<keyword evidence="12" id="KW-1185">Reference proteome</keyword>
<keyword evidence="6" id="KW-0256">Endoplasmic reticulum</keyword>
<keyword evidence="5 10" id="KW-0812">Transmembrane</keyword>
<dbReference type="GO" id="GO:0071763">
    <property type="term" value="P:nuclear membrane organization"/>
    <property type="evidence" value="ECO:0007669"/>
    <property type="project" value="TreeGrafter"/>
</dbReference>
<evidence type="ECO:0000256" key="2">
    <source>
        <dbReference type="ARBA" id="ARBA00004259"/>
    </source>
</evidence>
<comment type="caution">
    <text evidence="11">The sequence shown here is derived from an EMBL/GenBank/DDBJ whole genome shotgun (WGS) entry which is preliminary data.</text>
</comment>
<evidence type="ECO:0000256" key="7">
    <source>
        <dbReference type="ARBA" id="ARBA00022989"/>
    </source>
</evidence>
<evidence type="ECO:0000256" key="3">
    <source>
        <dbReference type="ARBA" id="ARBA00004586"/>
    </source>
</evidence>
<evidence type="ECO:0000313" key="12">
    <source>
        <dbReference type="Proteomes" id="UP000186817"/>
    </source>
</evidence>
<accession>A0A1Q9EVY0</accession>
<keyword evidence="8 10" id="KW-0472">Membrane</keyword>
<dbReference type="InterPro" id="IPR012430">
    <property type="entry name" value="TMEM43_fam"/>
</dbReference>
<feature type="transmembrane region" description="Helical" evidence="10">
    <location>
        <begin position="408"/>
        <end position="426"/>
    </location>
</feature>
<keyword evidence="9" id="KW-0539">Nucleus</keyword>
<name>A0A1Q9EVY0_SYMMI</name>
<organism evidence="11 12">
    <name type="scientific">Symbiodinium microadriaticum</name>
    <name type="common">Dinoflagellate</name>
    <name type="synonym">Zooxanthella microadriatica</name>
    <dbReference type="NCBI Taxonomy" id="2951"/>
    <lineage>
        <taxon>Eukaryota</taxon>
        <taxon>Sar</taxon>
        <taxon>Alveolata</taxon>
        <taxon>Dinophyceae</taxon>
        <taxon>Suessiales</taxon>
        <taxon>Symbiodiniaceae</taxon>
        <taxon>Symbiodinium</taxon>
    </lineage>
</organism>